<evidence type="ECO:0000313" key="14">
    <source>
        <dbReference type="EMBL" id="BCA92258.1"/>
    </source>
</evidence>
<dbReference type="Proteomes" id="UP000501053">
    <property type="component" value="Chromosome"/>
</dbReference>
<dbReference type="EMBL" id="AP022869">
    <property type="protein sequence ID" value="BCB70552.1"/>
    <property type="molecule type" value="Genomic_DNA"/>
</dbReference>
<keyword evidence="5 11" id="KW-0129">CBS domain</keyword>
<keyword evidence="9" id="KW-0479">Metal-binding</keyword>
<dbReference type="Pfam" id="PF00571">
    <property type="entry name" value="CBS"/>
    <property type="match status" value="2"/>
</dbReference>
<comment type="subunit">
    <text evidence="3">Homotetramer.</text>
</comment>
<dbReference type="GO" id="GO:0019146">
    <property type="term" value="F:arabinose-5-phosphate isomerase activity"/>
    <property type="evidence" value="ECO:0007669"/>
    <property type="project" value="UniProtKB-EC"/>
</dbReference>
<dbReference type="InterPro" id="IPR050986">
    <property type="entry name" value="GutQ/KpsF_isomerases"/>
</dbReference>
<feature type="binding site" evidence="9">
    <location>
        <position position="81"/>
    </location>
    <ligand>
        <name>Zn(2+)</name>
        <dbReference type="ChEBI" id="CHEBI:29105"/>
    </ligand>
</feature>
<evidence type="ECO:0000256" key="7">
    <source>
        <dbReference type="ARBA" id="ARBA00060658"/>
    </source>
</evidence>
<dbReference type="GO" id="GO:0097367">
    <property type="term" value="F:carbohydrate derivative binding"/>
    <property type="evidence" value="ECO:0007669"/>
    <property type="project" value="InterPro"/>
</dbReference>
<evidence type="ECO:0000313" key="15">
    <source>
        <dbReference type="EMBL" id="BCB70552.1"/>
    </source>
</evidence>
<reference evidence="15 16" key="2">
    <citation type="submission" date="2020-03" db="EMBL/GenBank/DDBJ databases">
        <title>Complete Genome Sequence of Halomonas meridiana strain Eplume2, isolated from hydrothermal-plume in the north east Pacific Ocean.</title>
        <authorList>
            <person name="Kurihara Y."/>
            <person name="Kawai S."/>
            <person name="Sakai A."/>
            <person name="Galipon J."/>
            <person name="Arakawa K."/>
        </authorList>
    </citation>
    <scope>NUCLEOTIDE SEQUENCE [LARGE SCALE GENOMIC DNA]</scope>
    <source>
        <strain evidence="15 16">Eplume2</strain>
    </source>
</reference>
<keyword evidence="9" id="KW-0862">Zinc</keyword>
<dbReference type="Gene3D" id="3.40.50.10490">
    <property type="entry name" value="Glucose-6-phosphate isomerase like protein, domain 1"/>
    <property type="match status" value="1"/>
</dbReference>
<evidence type="ECO:0000256" key="8">
    <source>
        <dbReference type="PIRNR" id="PIRNR004692"/>
    </source>
</evidence>
<dbReference type="Gene3D" id="3.10.580.10">
    <property type="entry name" value="CBS-domain"/>
    <property type="match status" value="1"/>
</dbReference>
<dbReference type="InterPro" id="IPR004800">
    <property type="entry name" value="KdsD/KpsF-type"/>
</dbReference>
<evidence type="ECO:0000259" key="12">
    <source>
        <dbReference type="PROSITE" id="PS51371"/>
    </source>
</evidence>
<dbReference type="InterPro" id="IPR001347">
    <property type="entry name" value="SIS_dom"/>
</dbReference>
<dbReference type="PROSITE" id="PS51464">
    <property type="entry name" value="SIS"/>
    <property type="match status" value="1"/>
</dbReference>
<keyword evidence="6 8" id="KW-0413">Isomerase</keyword>
<evidence type="ECO:0000256" key="6">
    <source>
        <dbReference type="ARBA" id="ARBA00023235"/>
    </source>
</evidence>
<evidence type="ECO:0000256" key="9">
    <source>
        <dbReference type="PIRSR" id="PIRSR004692-2"/>
    </source>
</evidence>
<evidence type="ECO:0000256" key="3">
    <source>
        <dbReference type="ARBA" id="ARBA00011881"/>
    </source>
</evidence>
<proteinExistence type="inferred from homology"/>
<dbReference type="AlphaFoldDB" id="A0A0D7UZ89"/>
<dbReference type="PROSITE" id="PS51371">
    <property type="entry name" value="CBS"/>
    <property type="match status" value="2"/>
</dbReference>
<feature type="domain" description="CBS" evidence="12">
    <location>
        <begin position="209"/>
        <end position="267"/>
    </location>
</feature>
<dbReference type="CDD" id="cd04604">
    <property type="entry name" value="CBS_pair_SIS_assoc"/>
    <property type="match status" value="1"/>
</dbReference>
<reference evidence="14 17" key="1">
    <citation type="submission" date="2020-02" db="EMBL/GenBank/DDBJ databases">
        <title>Complete Genome Sequence of Halomonas meridiana strain BAA-801, Isolated from Deep Sea Thermal Vent.</title>
        <authorList>
            <person name="Takahashi Y."/>
            <person name="Takahashi H."/>
            <person name="Galipon J."/>
            <person name="Arakawa K."/>
        </authorList>
    </citation>
    <scope>NUCLEOTIDE SEQUENCE [LARGE SCALE GENOMIC DNA]</scope>
    <source>
        <strain evidence="14 17">Slthf1</strain>
    </source>
</reference>
<dbReference type="InterPro" id="IPR035474">
    <property type="entry name" value="SIS_Kpsf"/>
</dbReference>
<dbReference type="FunFam" id="3.10.580.10:FF:000007">
    <property type="entry name" value="Arabinose 5-phosphate isomerase"/>
    <property type="match status" value="1"/>
</dbReference>
<comment type="catalytic activity">
    <reaction evidence="8">
        <text>D-arabinose 5-phosphate = D-ribulose 5-phosphate</text>
        <dbReference type="Rhea" id="RHEA:23104"/>
        <dbReference type="ChEBI" id="CHEBI:57693"/>
        <dbReference type="ChEBI" id="CHEBI:58121"/>
        <dbReference type="EC" id="5.3.1.13"/>
    </reaction>
</comment>
<evidence type="ECO:0000256" key="11">
    <source>
        <dbReference type="PROSITE-ProRule" id="PRU00703"/>
    </source>
</evidence>
<feature type="site" description="Catalytically relevant" evidence="10">
    <location>
        <position position="151"/>
    </location>
</feature>
<dbReference type="InterPro" id="IPR000644">
    <property type="entry name" value="CBS_dom"/>
</dbReference>
<dbReference type="PANTHER" id="PTHR42745:SF1">
    <property type="entry name" value="ARABINOSE 5-PHOSPHATE ISOMERASE KDSD"/>
    <property type="match status" value="1"/>
</dbReference>
<dbReference type="GO" id="GO:0005975">
    <property type="term" value="P:carbohydrate metabolic process"/>
    <property type="evidence" value="ECO:0007669"/>
    <property type="project" value="InterPro"/>
</dbReference>
<comment type="pathway">
    <text evidence="1">Bacterial outer membrane biogenesis; lipopolysaccharide biosynthesis.</text>
</comment>
<evidence type="ECO:0000256" key="4">
    <source>
        <dbReference type="ARBA" id="ARBA00022737"/>
    </source>
</evidence>
<feature type="site" description="Catalytically relevant" evidence="10">
    <location>
        <position position="192"/>
    </location>
</feature>
<evidence type="ECO:0000313" key="16">
    <source>
        <dbReference type="Proteomes" id="UP000501053"/>
    </source>
</evidence>
<dbReference type="NCBIfam" id="TIGR00393">
    <property type="entry name" value="kpsF"/>
    <property type="match status" value="1"/>
</dbReference>
<dbReference type="GO" id="GO:1901135">
    <property type="term" value="P:carbohydrate derivative metabolic process"/>
    <property type="evidence" value="ECO:0007669"/>
    <property type="project" value="InterPro"/>
</dbReference>
<evidence type="ECO:0000256" key="5">
    <source>
        <dbReference type="ARBA" id="ARBA00023122"/>
    </source>
</evidence>
<dbReference type="EC" id="5.3.1.13" evidence="8"/>
<dbReference type="InterPro" id="IPR046348">
    <property type="entry name" value="SIS_dom_sf"/>
</dbReference>
<dbReference type="SMART" id="SM00116">
    <property type="entry name" value="CBS"/>
    <property type="match status" value="2"/>
</dbReference>
<dbReference type="OrthoDB" id="9762536at2"/>
<dbReference type="FunFam" id="3.40.50.10490:FF:000011">
    <property type="entry name" value="Arabinose 5-phosphate isomerase"/>
    <property type="match status" value="1"/>
</dbReference>
<evidence type="ECO:0000256" key="1">
    <source>
        <dbReference type="ARBA" id="ARBA00004756"/>
    </source>
</evidence>
<comment type="similarity">
    <text evidence="2 8">Belongs to the SIS family. GutQ/KpsF subfamily.</text>
</comment>
<feature type="site" description="Catalytically relevant" evidence="10">
    <location>
        <position position="110"/>
    </location>
</feature>
<feature type="site" description="Catalytically relevant" evidence="10">
    <location>
        <position position="58"/>
    </location>
</feature>
<dbReference type="CDD" id="cd05014">
    <property type="entry name" value="SIS_Kpsf"/>
    <property type="match status" value="1"/>
</dbReference>
<dbReference type="PIRSF" id="PIRSF004692">
    <property type="entry name" value="KdsD_KpsF"/>
    <property type="match status" value="1"/>
</dbReference>
<name>A0A0D7UZ89_9GAMM</name>
<dbReference type="RefSeq" id="WP_044629952.1">
    <property type="nucleotide sequence ID" value="NZ_AP022821.1"/>
</dbReference>
<evidence type="ECO:0000256" key="10">
    <source>
        <dbReference type="PIRSR" id="PIRSR004692-3"/>
    </source>
</evidence>
<dbReference type="InterPro" id="IPR046342">
    <property type="entry name" value="CBS_dom_sf"/>
</dbReference>
<dbReference type="EMBL" id="AP022821">
    <property type="protein sequence ID" value="BCA92258.1"/>
    <property type="molecule type" value="Genomic_DNA"/>
</dbReference>
<protein>
    <recommendedName>
        <fullName evidence="8">Arabinose 5-phosphate isomerase</fullName>
        <shortName evidence="8">API</shortName>
        <ecNumber evidence="8">5.3.1.13</ecNumber>
    </recommendedName>
</protein>
<sequence length="328" mass="34550">MRQPLSTPSQLRESALRTLQIEQAAIGGLQAKLDESFDHACQLMLACQGRVVVTGMGKSGHIAGKIAATLASTGTPAFFVHPGEASHGDLGMITRADVVLALSNSGETAEVTALLPLLKRLGTPLVSMTGRPGSTLAQHSDAHLDSGVEREACPLDLAPTSSTTAALALGDALAVALLEARGFTAEDFALSHPGGSLGKRLLLRVSDLMHDGSRLPQVALGSPLRDALLEITRQGLGFTCVVDSEGRLAGVYTDGDLRRTLDQHHDLRDVQVDDVMTRPGKRIGPDILAAEAVRIMEDNRITALAVVDEQQRPIGALHMHDLLASGVI</sequence>
<comment type="pathway">
    <text evidence="7">Carbohydrate biosynthesis; 3-deoxy-D-manno-octulosonate biosynthesis; 3-deoxy-D-manno-octulosonate from D-ribulose 5-phosphate: step 1/3.</text>
</comment>
<gene>
    <name evidence="15" type="primary">kdsD</name>
    <name evidence="15" type="ORF">HMEPL2_09030</name>
    <name evidence="14" type="ORF">HMSLTHF_20330</name>
</gene>
<dbReference type="GO" id="GO:0046872">
    <property type="term" value="F:metal ion binding"/>
    <property type="evidence" value="ECO:0007669"/>
    <property type="project" value="UniProtKB-KW"/>
</dbReference>
<accession>A0A0D7UZ89</accession>
<evidence type="ECO:0000259" key="13">
    <source>
        <dbReference type="PROSITE" id="PS51464"/>
    </source>
</evidence>
<feature type="domain" description="CBS" evidence="12">
    <location>
        <begin position="276"/>
        <end position="328"/>
    </location>
</feature>
<keyword evidence="16" id="KW-1185">Reference proteome</keyword>
<keyword evidence="4" id="KW-0677">Repeat</keyword>
<feature type="domain" description="SIS" evidence="13">
    <location>
        <begin position="40"/>
        <end position="183"/>
    </location>
</feature>
<dbReference type="PANTHER" id="PTHR42745">
    <property type="match status" value="1"/>
</dbReference>
<evidence type="ECO:0000256" key="2">
    <source>
        <dbReference type="ARBA" id="ARBA00008165"/>
    </source>
</evidence>
<dbReference type="SUPFAM" id="SSF53697">
    <property type="entry name" value="SIS domain"/>
    <property type="match status" value="1"/>
</dbReference>
<dbReference type="Proteomes" id="UP000503197">
    <property type="component" value="Chromosome"/>
</dbReference>
<evidence type="ECO:0000313" key="17">
    <source>
        <dbReference type="Proteomes" id="UP000503197"/>
    </source>
</evidence>
<organism evidence="15 16">
    <name type="scientific">Vreelandella aquamarina</name>
    <dbReference type="NCBI Taxonomy" id="77097"/>
    <lineage>
        <taxon>Bacteria</taxon>
        <taxon>Pseudomonadati</taxon>
        <taxon>Pseudomonadota</taxon>
        <taxon>Gammaproteobacteria</taxon>
        <taxon>Oceanospirillales</taxon>
        <taxon>Halomonadaceae</taxon>
        <taxon>Vreelandella</taxon>
    </lineage>
</organism>
<dbReference type="Pfam" id="PF01380">
    <property type="entry name" value="SIS"/>
    <property type="match status" value="1"/>
</dbReference>